<reference evidence="2 3" key="1">
    <citation type="journal article" name="Front. Microbiol.">
        <title>Sugar Metabolism of the First Thermophilic Planctomycete Thermogutta terrifontis: Comparative Genomic and Transcriptomic Approaches.</title>
        <authorList>
            <person name="Elcheninov A.G."/>
            <person name="Menzel P."/>
            <person name="Gudbergsdottir S.R."/>
            <person name="Slesarev A.I."/>
            <person name="Kadnikov V.V."/>
            <person name="Krogh A."/>
            <person name="Bonch-Osmolovskaya E.A."/>
            <person name="Peng X."/>
            <person name="Kublanov I.V."/>
        </authorList>
    </citation>
    <scope>NUCLEOTIDE SEQUENCE [LARGE SCALE GENOMIC DNA]</scope>
    <source>
        <strain evidence="2 3">R1</strain>
    </source>
</reference>
<keyword evidence="3" id="KW-1185">Reference proteome</keyword>
<evidence type="ECO:0000256" key="1">
    <source>
        <dbReference type="SAM" id="SignalP"/>
    </source>
</evidence>
<dbReference type="AlphaFoldDB" id="A0A286RKT2"/>
<proteinExistence type="predicted"/>
<dbReference type="Gene3D" id="3.40.720.10">
    <property type="entry name" value="Alkaline Phosphatase, subunit A"/>
    <property type="match status" value="1"/>
</dbReference>
<gene>
    <name evidence="2" type="ORF">THTE_3965</name>
</gene>
<dbReference type="Proteomes" id="UP000215086">
    <property type="component" value="Chromosome"/>
</dbReference>
<dbReference type="Pfam" id="PF01663">
    <property type="entry name" value="Phosphodiest"/>
    <property type="match status" value="1"/>
</dbReference>
<dbReference type="PANTHER" id="PTHR10151">
    <property type="entry name" value="ECTONUCLEOTIDE PYROPHOSPHATASE/PHOSPHODIESTERASE"/>
    <property type="match status" value="1"/>
</dbReference>
<organism evidence="2 3">
    <name type="scientific">Thermogutta terrifontis</name>
    <dbReference type="NCBI Taxonomy" id="1331910"/>
    <lineage>
        <taxon>Bacteria</taxon>
        <taxon>Pseudomonadati</taxon>
        <taxon>Planctomycetota</taxon>
        <taxon>Planctomycetia</taxon>
        <taxon>Pirellulales</taxon>
        <taxon>Thermoguttaceae</taxon>
        <taxon>Thermogutta</taxon>
    </lineage>
</organism>
<dbReference type="GO" id="GO:0016787">
    <property type="term" value="F:hydrolase activity"/>
    <property type="evidence" value="ECO:0007669"/>
    <property type="project" value="UniProtKB-ARBA"/>
</dbReference>
<evidence type="ECO:0000313" key="3">
    <source>
        <dbReference type="Proteomes" id="UP000215086"/>
    </source>
</evidence>
<dbReference type="SUPFAM" id="SSF53649">
    <property type="entry name" value="Alkaline phosphatase-like"/>
    <property type="match status" value="1"/>
</dbReference>
<dbReference type="OrthoDB" id="9779418at2"/>
<dbReference type="InterPro" id="IPR017850">
    <property type="entry name" value="Alkaline_phosphatase_core_sf"/>
</dbReference>
<name>A0A286RKT2_9BACT</name>
<dbReference type="KEGG" id="ttf:THTE_3965"/>
<protein>
    <submittedName>
        <fullName evidence="2">Type I phosphodiesterase/nucleotide pyrophosphatase family protein</fullName>
    </submittedName>
</protein>
<dbReference type="RefSeq" id="WP_095416328.1">
    <property type="nucleotide sequence ID" value="NZ_CP018477.1"/>
</dbReference>
<dbReference type="InterPro" id="IPR002591">
    <property type="entry name" value="Phosphodiest/P_Trfase"/>
</dbReference>
<dbReference type="PANTHER" id="PTHR10151:SF120">
    <property type="entry name" value="BIS(5'-ADENOSYL)-TRIPHOSPHATASE"/>
    <property type="match status" value="1"/>
</dbReference>
<dbReference type="EMBL" id="CP018477">
    <property type="protein sequence ID" value="ASV76566.1"/>
    <property type="molecule type" value="Genomic_DNA"/>
</dbReference>
<feature type="chain" id="PRO_5012764226" evidence="1">
    <location>
        <begin position="28"/>
        <end position="462"/>
    </location>
</feature>
<sequence>MKRRTFQACLLAIVAVTAAGGFITTRAAEPRKDRTVVLVSVDGLAHFYLDDPRADMPTIRRLAKEGASARGMVTVFPSVTWAAHATLSTGVWPGKHGVIANDFLDRQTRQKVTLLCDPVYDKEQAFRVPTIYDAAYKAGLVTAGVLWPVTRNARTLHYSAPDMPGDDAWTQFGTPSWIAELRKMGLPVDSHGRWCRESGGGVPRDWLYTRMTRQLLLEHQPNLVMIHLVEPDHVQHRSGPRSDDAYWCASYADDRIRDIVDAIAASPHARSTYLIVCSDHGFFPYQKLIQPNVLLRKLNLLEEKDGKFGPGKAWCMSQGGGAGVYILDEANRSALIAQLEKEFQQVEGIQAVIGPEQIEKVGQALPENEPRCPDLWLAAESGYAFSETATGNDLVVSRPSVGGTHGYLPDQPDMLAMCVVWGPGINPGTDLGKVQIVDIAPTIAAILGIDLPNVDGKPLVRP</sequence>
<keyword evidence="1" id="KW-0732">Signal</keyword>
<dbReference type="CDD" id="cd16018">
    <property type="entry name" value="Enpp"/>
    <property type="match status" value="1"/>
</dbReference>
<evidence type="ECO:0000313" key="2">
    <source>
        <dbReference type="EMBL" id="ASV76566.1"/>
    </source>
</evidence>
<feature type="signal peptide" evidence="1">
    <location>
        <begin position="1"/>
        <end position="27"/>
    </location>
</feature>
<accession>A0A286RKT2</accession>